<dbReference type="EMBL" id="JAUDFV010000020">
    <property type="protein sequence ID" value="KAL2740828.1"/>
    <property type="molecule type" value="Genomic_DNA"/>
</dbReference>
<evidence type="ECO:0000256" key="1">
    <source>
        <dbReference type="SAM" id="MobiDB-lite"/>
    </source>
</evidence>
<reference evidence="2 3" key="1">
    <citation type="journal article" date="2024" name="Ann. Entomol. Soc. Am.">
        <title>Genomic analyses of the southern and eastern yellowjacket wasps (Hymenoptera: Vespidae) reveal evolutionary signatures of social life.</title>
        <authorList>
            <person name="Catto M.A."/>
            <person name="Caine P.B."/>
            <person name="Orr S.E."/>
            <person name="Hunt B.G."/>
            <person name="Goodisman M.A.D."/>
        </authorList>
    </citation>
    <scope>NUCLEOTIDE SEQUENCE [LARGE SCALE GENOMIC DNA]</scope>
    <source>
        <strain evidence="2">233</strain>
        <tissue evidence="2">Head and thorax</tissue>
    </source>
</reference>
<gene>
    <name evidence="2" type="ORF">V1478_000969</name>
</gene>
<keyword evidence="3" id="KW-1185">Reference proteome</keyword>
<organism evidence="2 3">
    <name type="scientific">Vespula squamosa</name>
    <name type="common">Southern yellow jacket</name>
    <name type="synonym">Wasp</name>
    <dbReference type="NCBI Taxonomy" id="30214"/>
    <lineage>
        <taxon>Eukaryota</taxon>
        <taxon>Metazoa</taxon>
        <taxon>Ecdysozoa</taxon>
        <taxon>Arthropoda</taxon>
        <taxon>Hexapoda</taxon>
        <taxon>Insecta</taxon>
        <taxon>Pterygota</taxon>
        <taxon>Neoptera</taxon>
        <taxon>Endopterygota</taxon>
        <taxon>Hymenoptera</taxon>
        <taxon>Apocrita</taxon>
        <taxon>Aculeata</taxon>
        <taxon>Vespoidea</taxon>
        <taxon>Vespidae</taxon>
        <taxon>Vespinae</taxon>
        <taxon>Vespula</taxon>
    </lineage>
</organism>
<evidence type="ECO:0000313" key="2">
    <source>
        <dbReference type="EMBL" id="KAL2740828.1"/>
    </source>
</evidence>
<feature type="compositionally biased region" description="Basic and acidic residues" evidence="1">
    <location>
        <begin position="79"/>
        <end position="97"/>
    </location>
</feature>
<proteinExistence type="predicted"/>
<dbReference type="AlphaFoldDB" id="A0ABD2C700"/>
<evidence type="ECO:0000313" key="3">
    <source>
        <dbReference type="Proteomes" id="UP001607302"/>
    </source>
</evidence>
<protein>
    <submittedName>
        <fullName evidence="2">Uncharacterized protein</fullName>
    </submittedName>
</protein>
<name>A0ABD2C700_VESSQ</name>
<sequence>MAFERLPEEERLRHVVPIHLNREKIFPGLGNRNTYVDNVVMSLKPNVSKQSGNIPFVSRCIWVNALEYRFILYDENKEKDRDKMERSEEHDGRERTDLLQSQMGPLKTADRSTNSSIVIRPPTTRGVTNPTRYEDVHSYSKCTLHHVYIFWFKKF</sequence>
<dbReference type="Proteomes" id="UP001607302">
    <property type="component" value="Unassembled WGS sequence"/>
</dbReference>
<accession>A0ABD2C700</accession>
<comment type="caution">
    <text evidence="2">The sequence shown here is derived from an EMBL/GenBank/DDBJ whole genome shotgun (WGS) entry which is preliminary data.</text>
</comment>
<feature type="region of interest" description="Disordered" evidence="1">
    <location>
        <begin position="79"/>
        <end position="130"/>
    </location>
</feature>